<dbReference type="SUPFAM" id="SSF53720">
    <property type="entry name" value="ALDH-like"/>
    <property type="match status" value="1"/>
</dbReference>
<dbReference type="EMBL" id="JAPWTK010000028">
    <property type="protein sequence ID" value="KAJ8956612.1"/>
    <property type="molecule type" value="Genomic_DNA"/>
</dbReference>
<evidence type="ECO:0000256" key="1">
    <source>
        <dbReference type="ARBA" id="ARBA00009986"/>
    </source>
</evidence>
<dbReference type="InterPro" id="IPR029510">
    <property type="entry name" value="Ald_DH_CS_GLU"/>
</dbReference>
<dbReference type="GO" id="GO:0005737">
    <property type="term" value="C:cytoplasm"/>
    <property type="evidence" value="ECO:0007669"/>
    <property type="project" value="TreeGrafter"/>
</dbReference>
<organism evidence="6 7">
    <name type="scientific">Aromia moschata</name>
    <dbReference type="NCBI Taxonomy" id="1265417"/>
    <lineage>
        <taxon>Eukaryota</taxon>
        <taxon>Metazoa</taxon>
        <taxon>Ecdysozoa</taxon>
        <taxon>Arthropoda</taxon>
        <taxon>Hexapoda</taxon>
        <taxon>Insecta</taxon>
        <taxon>Pterygota</taxon>
        <taxon>Neoptera</taxon>
        <taxon>Endopterygota</taxon>
        <taxon>Coleoptera</taxon>
        <taxon>Polyphaga</taxon>
        <taxon>Cucujiformia</taxon>
        <taxon>Chrysomeloidea</taxon>
        <taxon>Cerambycidae</taxon>
        <taxon>Cerambycinae</taxon>
        <taxon>Callichromatini</taxon>
        <taxon>Aromia</taxon>
    </lineage>
</organism>
<keyword evidence="2 4" id="KW-0560">Oxidoreductase</keyword>
<protein>
    <recommendedName>
        <fullName evidence="5">Aldehyde dehydrogenase domain-containing protein</fullName>
    </recommendedName>
</protein>
<dbReference type="InterPro" id="IPR016161">
    <property type="entry name" value="Ald_DH/histidinol_DH"/>
</dbReference>
<dbReference type="InterPro" id="IPR016162">
    <property type="entry name" value="Ald_DH_N"/>
</dbReference>
<dbReference type="GO" id="GO:0006081">
    <property type="term" value="P:aldehyde metabolic process"/>
    <property type="evidence" value="ECO:0007669"/>
    <property type="project" value="InterPro"/>
</dbReference>
<keyword evidence="7" id="KW-1185">Reference proteome</keyword>
<sequence>MDWRWGLRNTKQHSSHGRYFPGAIAAGNCVVIKPSEIAPATATALATLLPKYIDKSCYPVFLGGVEETTDLLKERFDYIFYTGSSMVGKIVYQAASKHLTPTTLEMGGKSPVYIDNTAEMDVTARRVMWGKTQNSGQVCIAPDYVLCTRKVQEKFVQSAEKALKEFFNGNAKTTSDYARIISHRHFNRLSNLLKNQKIAIGGHTDPQDLFIHPTVLIDVSPDDPVMQEEIFGPILPIVNVENLEQAIKFINSREKPLTMYVFTKDNKTKQAFLERTSSGSLTFNDTIMQATVDGLPFGGVGNSGECHY</sequence>
<dbReference type="Proteomes" id="UP001162162">
    <property type="component" value="Unassembled WGS sequence"/>
</dbReference>
<dbReference type="Pfam" id="PF00171">
    <property type="entry name" value="Aldedh"/>
    <property type="match status" value="1"/>
</dbReference>
<dbReference type="Gene3D" id="3.40.309.10">
    <property type="entry name" value="Aldehyde Dehydrogenase, Chain A, domain 2"/>
    <property type="match status" value="1"/>
</dbReference>
<evidence type="ECO:0000313" key="6">
    <source>
        <dbReference type="EMBL" id="KAJ8956612.1"/>
    </source>
</evidence>
<comment type="caution">
    <text evidence="6">The sequence shown here is derived from an EMBL/GenBank/DDBJ whole genome shotgun (WGS) entry which is preliminary data.</text>
</comment>
<evidence type="ECO:0000256" key="4">
    <source>
        <dbReference type="RuleBase" id="RU003345"/>
    </source>
</evidence>
<proteinExistence type="inferred from homology"/>
<reference evidence="6" key="1">
    <citation type="journal article" date="2023" name="Insect Mol. Biol.">
        <title>Genome sequencing provides insights into the evolution of gene families encoding plant cell wall-degrading enzymes in longhorned beetles.</title>
        <authorList>
            <person name="Shin N.R."/>
            <person name="Okamura Y."/>
            <person name="Kirsch R."/>
            <person name="Pauchet Y."/>
        </authorList>
    </citation>
    <scope>NUCLEOTIDE SEQUENCE</scope>
    <source>
        <strain evidence="6">AMC_N1</strain>
    </source>
</reference>
<dbReference type="GO" id="GO:0004029">
    <property type="term" value="F:aldehyde dehydrogenase (NAD+) activity"/>
    <property type="evidence" value="ECO:0007669"/>
    <property type="project" value="TreeGrafter"/>
</dbReference>
<evidence type="ECO:0000256" key="2">
    <source>
        <dbReference type="ARBA" id="ARBA00023002"/>
    </source>
</evidence>
<gene>
    <name evidence="6" type="ORF">NQ318_013965</name>
</gene>
<dbReference type="InterPro" id="IPR015590">
    <property type="entry name" value="Aldehyde_DH_dom"/>
</dbReference>
<dbReference type="InterPro" id="IPR012394">
    <property type="entry name" value="Aldehyde_DH_NAD(P)"/>
</dbReference>
<feature type="active site" evidence="3">
    <location>
        <position position="105"/>
    </location>
</feature>
<evidence type="ECO:0000256" key="3">
    <source>
        <dbReference type="PROSITE-ProRule" id="PRU10007"/>
    </source>
</evidence>
<dbReference type="PANTHER" id="PTHR43570">
    <property type="entry name" value="ALDEHYDE DEHYDROGENASE"/>
    <property type="match status" value="1"/>
</dbReference>
<dbReference type="PROSITE" id="PS00687">
    <property type="entry name" value="ALDEHYDE_DEHYDR_GLU"/>
    <property type="match status" value="1"/>
</dbReference>
<evidence type="ECO:0000313" key="7">
    <source>
        <dbReference type="Proteomes" id="UP001162162"/>
    </source>
</evidence>
<name>A0AAV8YZH7_9CUCU</name>
<dbReference type="PANTHER" id="PTHR43570:SF16">
    <property type="entry name" value="ALDEHYDE DEHYDROGENASE TYPE III, ISOFORM Q"/>
    <property type="match status" value="1"/>
</dbReference>
<dbReference type="AlphaFoldDB" id="A0AAV8YZH7"/>
<accession>A0AAV8YZH7</accession>
<dbReference type="Gene3D" id="3.40.605.10">
    <property type="entry name" value="Aldehyde Dehydrogenase, Chain A, domain 1"/>
    <property type="match status" value="1"/>
</dbReference>
<feature type="domain" description="Aldehyde dehydrogenase" evidence="5">
    <location>
        <begin position="21"/>
        <end position="304"/>
    </location>
</feature>
<dbReference type="InterPro" id="IPR016163">
    <property type="entry name" value="Ald_DH_C"/>
</dbReference>
<comment type="similarity">
    <text evidence="1 4">Belongs to the aldehyde dehydrogenase family.</text>
</comment>
<dbReference type="FunFam" id="3.40.309.10:FF:000003">
    <property type="entry name" value="Aldehyde dehydrogenase"/>
    <property type="match status" value="1"/>
</dbReference>
<evidence type="ECO:0000259" key="5">
    <source>
        <dbReference type="Pfam" id="PF00171"/>
    </source>
</evidence>